<accession>A0ACB9ZTJ6</accession>
<comment type="caution">
    <text evidence="1">The sequence shown here is derived from an EMBL/GenBank/DDBJ whole genome shotgun (WGS) entry which is preliminary data.</text>
</comment>
<protein>
    <submittedName>
        <fullName evidence="1">Uncharacterized protein</fullName>
    </submittedName>
</protein>
<organism evidence="1 2">
    <name type="scientific">Catharanthus roseus</name>
    <name type="common">Madagascar periwinkle</name>
    <name type="synonym">Vinca rosea</name>
    <dbReference type="NCBI Taxonomy" id="4058"/>
    <lineage>
        <taxon>Eukaryota</taxon>
        <taxon>Viridiplantae</taxon>
        <taxon>Streptophyta</taxon>
        <taxon>Embryophyta</taxon>
        <taxon>Tracheophyta</taxon>
        <taxon>Spermatophyta</taxon>
        <taxon>Magnoliopsida</taxon>
        <taxon>eudicotyledons</taxon>
        <taxon>Gunneridae</taxon>
        <taxon>Pentapetalae</taxon>
        <taxon>asterids</taxon>
        <taxon>lamiids</taxon>
        <taxon>Gentianales</taxon>
        <taxon>Apocynaceae</taxon>
        <taxon>Rauvolfioideae</taxon>
        <taxon>Vinceae</taxon>
        <taxon>Catharanthinae</taxon>
        <taxon>Catharanthus</taxon>
    </lineage>
</organism>
<sequence>MSGDIKIPHILGCPSFATAKALINVGEGKLTLGLGDEKVNNDYSNSMSLMNNNCKHSILLYNSRLCLFLRKLKSGWSGLIKKWKRMKTPKTEAVGKNAAPTVRGRLTYHCHCLPSAFVCNLIVARLDYLQGCLELKKEEQSRATNWGLIGAID</sequence>
<name>A0ACB9ZTJ6_CATRO</name>
<dbReference type="EMBL" id="CM044708">
    <property type="protein sequence ID" value="KAI5650141.1"/>
    <property type="molecule type" value="Genomic_DNA"/>
</dbReference>
<keyword evidence="2" id="KW-1185">Reference proteome</keyword>
<gene>
    <name evidence="1" type="ORF">M9H77_36146</name>
</gene>
<evidence type="ECO:0000313" key="2">
    <source>
        <dbReference type="Proteomes" id="UP001060085"/>
    </source>
</evidence>
<proteinExistence type="predicted"/>
<reference evidence="2" key="1">
    <citation type="journal article" date="2023" name="Nat. Plants">
        <title>Single-cell RNA sequencing provides a high-resolution roadmap for understanding the multicellular compartmentation of specialized metabolism.</title>
        <authorList>
            <person name="Sun S."/>
            <person name="Shen X."/>
            <person name="Li Y."/>
            <person name="Li Y."/>
            <person name="Wang S."/>
            <person name="Li R."/>
            <person name="Zhang H."/>
            <person name="Shen G."/>
            <person name="Guo B."/>
            <person name="Wei J."/>
            <person name="Xu J."/>
            <person name="St-Pierre B."/>
            <person name="Chen S."/>
            <person name="Sun C."/>
        </authorList>
    </citation>
    <scope>NUCLEOTIDE SEQUENCE [LARGE SCALE GENOMIC DNA]</scope>
</reference>
<dbReference type="Proteomes" id="UP001060085">
    <property type="component" value="Linkage Group LG08"/>
</dbReference>
<evidence type="ECO:0000313" key="1">
    <source>
        <dbReference type="EMBL" id="KAI5650141.1"/>
    </source>
</evidence>